<protein>
    <recommendedName>
        <fullName evidence="4">Phosphate-binding protein</fullName>
    </recommendedName>
</protein>
<dbReference type="InterPro" id="IPR024370">
    <property type="entry name" value="PBP_domain"/>
</dbReference>
<dbReference type="AlphaFoldDB" id="A0A6J4SFU8"/>
<name>A0A6J4SFU8_9ACTN</name>
<feature type="region of interest" description="Disordered" evidence="5">
    <location>
        <begin position="313"/>
        <end position="344"/>
    </location>
</feature>
<dbReference type="SUPFAM" id="SSF53850">
    <property type="entry name" value="Periplasmic binding protein-like II"/>
    <property type="match status" value="1"/>
</dbReference>
<proteinExistence type="inferred from homology"/>
<dbReference type="Gene3D" id="3.40.190.10">
    <property type="entry name" value="Periplasmic binding protein-like II"/>
    <property type="match status" value="2"/>
</dbReference>
<comment type="function">
    <text evidence="4">Involved in the system for phosphate transport across the cytoplasmic membrane.</text>
</comment>
<feature type="signal peptide" evidence="4">
    <location>
        <begin position="1"/>
        <end position="24"/>
    </location>
</feature>
<comment type="similarity">
    <text evidence="1 4">Belongs to the PstS family.</text>
</comment>
<evidence type="ECO:0000256" key="2">
    <source>
        <dbReference type="ARBA" id="ARBA00022448"/>
    </source>
</evidence>
<organism evidence="7">
    <name type="scientific">uncultured Rubrobacteraceae bacterium</name>
    <dbReference type="NCBI Taxonomy" id="349277"/>
    <lineage>
        <taxon>Bacteria</taxon>
        <taxon>Bacillati</taxon>
        <taxon>Actinomycetota</taxon>
        <taxon>Rubrobacteria</taxon>
        <taxon>Rubrobacterales</taxon>
        <taxon>Rubrobacteraceae</taxon>
        <taxon>environmental samples</taxon>
    </lineage>
</organism>
<reference evidence="7" key="1">
    <citation type="submission" date="2020-02" db="EMBL/GenBank/DDBJ databases">
        <authorList>
            <person name="Meier V. D."/>
        </authorList>
    </citation>
    <scope>NUCLEOTIDE SEQUENCE</scope>
    <source>
        <strain evidence="7">AVDCRST_MAG05</strain>
    </source>
</reference>
<dbReference type="Pfam" id="PF12849">
    <property type="entry name" value="PBP_like_2"/>
    <property type="match status" value="1"/>
</dbReference>
<dbReference type="GO" id="GO:0042301">
    <property type="term" value="F:phosphate ion binding"/>
    <property type="evidence" value="ECO:0007669"/>
    <property type="project" value="UniProtKB-UniRule"/>
</dbReference>
<dbReference type="PANTHER" id="PTHR30570:SF1">
    <property type="entry name" value="PHOSPHATE-BINDING PROTEIN PSTS"/>
    <property type="match status" value="1"/>
</dbReference>
<sequence length="344" mass="36890">MSRISRVRLVVGAALVLALSLVVAACGGGGGSQGGGGEPVSGEIAVEGSSTVQPITQAAAELFKEQNPDARISIGGSGTSDGFEAFCKGDTQISDASRPIDVAEEVPVCEENGVEFIEIPVAFDGISVVVNKQNDFATEVTSEQLKTMWEPAAEGEITRWSQVNPQWPDEDINLYGPGTESGTYEFFNETIVGNEEEVNRSDYEASEDDNVLVQGVAGDQNALGYFGYSYYENNRGDLKALPIDGVSPSTETIRSGDYLLSRPLFIYVSTKALKNNDAVKPFVDFYLSEQNLSRLVEAAKYVTLTDSLAQESRTQYEDQTTGTVFNEEGAPKGGDLEAALKQAQ</sequence>
<dbReference type="NCBIfam" id="TIGR02136">
    <property type="entry name" value="ptsS_2"/>
    <property type="match status" value="1"/>
</dbReference>
<accession>A0A6J4SFU8</accession>
<dbReference type="EMBL" id="CADCVM010000234">
    <property type="protein sequence ID" value="CAA9497317.1"/>
    <property type="molecule type" value="Genomic_DNA"/>
</dbReference>
<keyword evidence="4" id="KW-0592">Phosphate transport</keyword>
<dbReference type="InterPro" id="IPR050811">
    <property type="entry name" value="Phosphate_ABC_transporter"/>
</dbReference>
<dbReference type="GO" id="GO:0006817">
    <property type="term" value="P:phosphate ion transport"/>
    <property type="evidence" value="ECO:0007669"/>
    <property type="project" value="UniProtKB-UniRule"/>
</dbReference>
<evidence type="ECO:0000313" key="7">
    <source>
        <dbReference type="EMBL" id="CAA9497317.1"/>
    </source>
</evidence>
<dbReference type="InterPro" id="IPR011862">
    <property type="entry name" value="Phos-bd"/>
</dbReference>
<evidence type="ECO:0000256" key="3">
    <source>
        <dbReference type="ARBA" id="ARBA00022729"/>
    </source>
</evidence>
<dbReference type="PROSITE" id="PS51257">
    <property type="entry name" value="PROKAR_LIPOPROTEIN"/>
    <property type="match status" value="1"/>
</dbReference>
<feature type="domain" description="PBP" evidence="6">
    <location>
        <begin position="37"/>
        <end position="289"/>
    </location>
</feature>
<keyword evidence="2 4" id="KW-0813">Transport</keyword>
<feature type="chain" id="PRO_5027139267" description="Phosphate-binding protein" evidence="4">
    <location>
        <begin position="25"/>
        <end position="344"/>
    </location>
</feature>
<dbReference type="PANTHER" id="PTHR30570">
    <property type="entry name" value="PERIPLASMIC PHOSPHATE BINDING COMPONENT OF PHOSPHATE ABC TRANSPORTER"/>
    <property type="match status" value="1"/>
</dbReference>
<evidence type="ECO:0000256" key="4">
    <source>
        <dbReference type="RuleBase" id="RU367119"/>
    </source>
</evidence>
<evidence type="ECO:0000256" key="5">
    <source>
        <dbReference type="SAM" id="MobiDB-lite"/>
    </source>
</evidence>
<keyword evidence="3 4" id="KW-0732">Signal</keyword>
<gene>
    <name evidence="7" type="ORF">AVDCRST_MAG05-2213</name>
</gene>
<evidence type="ECO:0000256" key="1">
    <source>
        <dbReference type="ARBA" id="ARBA00008725"/>
    </source>
</evidence>
<dbReference type="CDD" id="cd13654">
    <property type="entry name" value="PBP2_phosphate_like_2"/>
    <property type="match status" value="1"/>
</dbReference>
<feature type="compositionally biased region" description="Polar residues" evidence="5">
    <location>
        <begin position="313"/>
        <end position="324"/>
    </location>
</feature>
<evidence type="ECO:0000259" key="6">
    <source>
        <dbReference type="Pfam" id="PF12849"/>
    </source>
</evidence>